<dbReference type="InterPro" id="IPR036930">
    <property type="entry name" value="WGR_dom_sf"/>
</dbReference>
<keyword evidence="2" id="KW-0328">Glycosyltransferase</keyword>
<keyword evidence="4" id="KW-0520">NAD</keyword>
<dbReference type="GO" id="GO:0005730">
    <property type="term" value="C:nucleolus"/>
    <property type="evidence" value="ECO:0007669"/>
    <property type="project" value="TreeGrafter"/>
</dbReference>
<dbReference type="GO" id="GO:0006302">
    <property type="term" value="P:double-strand break repair"/>
    <property type="evidence" value="ECO:0007669"/>
    <property type="project" value="TreeGrafter"/>
</dbReference>
<sequence>MAITRSSKVKKSGKPSSVNTGTCTCIWCKTWKPRKVYKTKKYPPKPKTTTKKPAPTSVKFNPKGSIVISKPTSWSTASKPLNCIEDDGTLDAKLVLVNLADNMDEFFNMQAVFSIDGFFVSTKWGHTGTNGQSKLEGPMMTLEEATTKFYTLFHEKTGNLWSNRKSFVKMDGKYDLLNSTSATQASGPWEYYMDDFVDGKATGWYPYTAEGTTQTELLYQTHLTNSAYNRRIVQSGYFKYCIDLDEMTQTNIKTNKRRQIRRA</sequence>
<organism evidence="8 9">
    <name type="scientific">Aphanomyces euteiches</name>
    <dbReference type="NCBI Taxonomy" id="100861"/>
    <lineage>
        <taxon>Eukaryota</taxon>
        <taxon>Sar</taxon>
        <taxon>Stramenopiles</taxon>
        <taxon>Oomycota</taxon>
        <taxon>Saprolegniomycetes</taxon>
        <taxon>Saprolegniales</taxon>
        <taxon>Verrucalvaceae</taxon>
        <taxon>Aphanomyces</taxon>
    </lineage>
</organism>
<dbReference type="InterPro" id="IPR050800">
    <property type="entry name" value="ARTD/PARP"/>
</dbReference>
<dbReference type="SMART" id="SM00773">
    <property type="entry name" value="WGR"/>
    <property type="match status" value="1"/>
</dbReference>
<dbReference type="EMBL" id="VJMJ01000093">
    <property type="protein sequence ID" value="KAF0735776.1"/>
    <property type="molecule type" value="Genomic_DNA"/>
</dbReference>
<dbReference type="SUPFAM" id="SSF117839">
    <property type="entry name" value="WWE domain"/>
    <property type="match status" value="1"/>
</dbReference>
<evidence type="ECO:0000259" key="7">
    <source>
        <dbReference type="PROSITE" id="PS51977"/>
    </source>
</evidence>
<keyword evidence="3" id="KW-0808">Transferase</keyword>
<dbReference type="PANTHER" id="PTHR10459:SF60">
    <property type="entry name" value="POLY [ADP-RIBOSE] POLYMERASE 2"/>
    <property type="match status" value="1"/>
</dbReference>
<dbReference type="PANTHER" id="PTHR10459">
    <property type="entry name" value="DNA LIGASE"/>
    <property type="match status" value="1"/>
</dbReference>
<dbReference type="InterPro" id="IPR037197">
    <property type="entry name" value="WWE_dom_sf"/>
</dbReference>
<dbReference type="GO" id="GO:0070212">
    <property type="term" value="P:protein poly-ADP-ribosylation"/>
    <property type="evidence" value="ECO:0007669"/>
    <property type="project" value="TreeGrafter"/>
</dbReference>
<dbReference type="InterPro" id="IPR008893">
    <property type="entry name" value="WGR_domain"/>
</dbReference>
<dbReference type="GO" id="GO:1990404">
    <property type="term" value="F:NAD+-protein mono-ADP-ribosyltransferase activity"/>
    <property type="evidence" value="ECO:0007669"/>
    <property type="project" value="TreeGrafter"/>
</dbReference>
<evidence type="ECO:0000259" key="6">
    <source>
        <dbReference type="PROSITE" id="PS50918"/>
    </source>
</evidence>
<reference evidence="8 9" key="1">
    <citation type="submission" date="2019-07" db="EMBL/GenBank/DDBJ databases">
        <title>Genomics analysis of Aphanomyces spp. identifies a new class of oomycete effector associated with host adaptation.</title>
        <authorList>
            <person name="Gaulin E."/>
        </authorList>
    </citation>
    <scope>NUCLEOTIDE SEQUENCE [LARGE SCALE GENOMIC DNA]</scope>
    <source>
        <strain evidence="8 9">ATCC 201684</strain>
    </source>
</reference>
<comment type="catalytic activity">
    <reaction evidence="5">
        <text>NAD(+) + (ADP-D-ribosyl)n-acceptor = nicotinamide + (ADP-D-ribosyl)n+1-acceptor + H(+).</text>
        <dbReference type="EC" id="2.4.2.30"/>
    </reaction>
</comment>
<protein>
    <recommendedName>
        <fullName evidence="1">NAD(+) ADP-ribosyltransferase</fullName>
        <ecNumber evidence="1">2.4.2.30</ecNumber>
    </recommendedName>
</protein>
<dbReference type="Pfam" id="PF02825">
    <property type="entry name" value="WWE"/>
    <property type="match status" value="1"/>
</dbReference>
<gene>
    <name evidence="8" type="ORF">Ae201684_007781</name>
</gene>
<dbReference type="CDD" id="cd07997">
    <property type="entry name" value="WGR_PARP"/>
    <property type="match status" value="1"/>
</dbReference>
<evidence type="ECO:0000256" key="1">
    <source>
        <dbReference type="ARBA" id="ARBA00012020"/>
    </source>
</evidence>
<dbReference type="Pfam" id="PF05406">
    <property type="entry name" value="WGR"/>
    <property type="match status" value="1"/>
</dbReference>
<dbReference type="VEuPathDB" id="FungiDB:AeMF1_000903"/>
<evidence type="ECO:0000256" key="5">
    <source>
        <dbReference type="ARBA" id="ARBA00033987"/>
    </source>
</evidence>
<dbReference type="PROSITE" id="PS50918">
    <property type="entry name" value="WWE"/>
    <property type="match status" value="1"/>
</dbReference>
<dbReference type="Proteomes" id="UP000481153">
    <property type="component" value="Unassembled WGS sequence"/>
</dbReference>
<name>A0A6G0X6X8_9STRA</name>
<feature type="domain" description="WGR" evidence="7">
    <location>
        <begin position="80"/>
        <end position="174"/>
    </location>
</feature>
<feature type="domain" description="WWE" evidence="6">
    <location>
        <begin position="175"/>
        <end position="262"/>
    </location>
</feature>
<proteinExistence type="predicted"/>
<dbReference type="AlphaFoldDB" id="A0A6G0X6X8"/>
<dbReference type="SUPFAM" id="SSF142921">
    <property type="entry name" value="WGR domain-like"/>
    <property type="match status" value="1"/>
</dbReference>
<evidence type="ECO:0000256" key="4">
    <source>
        <dbReference type="ARBA" id="ARBA00023027"/>
    </source>
</evidence>
<keyword evidence="9" id="KW-1185">Reference proteome</keyword>
<accession>A0A6G0X6X8</accession>
<evidence type="ECO:0000313" key="8">
    <source>
        <dbReference type="EMBL" id="KAF0735776.1"/>
    </source>
</evidence>
<dbReference type="Gene3D" id="3.30.720.50">
    <property type="match status" value="1"/>
</dbReference>
<dbReference type="PROSITE" id="PS51977">
    <property type="entry name" value="WGR"/>
    <property type="match status" value="1"/>
</dbReference>
<dbReference type="InterPro" id="IPR004170">
    <property type="entry name" value="WWE_dom"/>
</dbReference>
<evidence type="ECO:0000256" key="2">
    <source>
        <dbReference type="ARBA" id="ARBA00022676"/>
    </source>
</evidence>
<dbReference type="EC" id="2.4.2.30" evidence="1"/>
<dbReference type="GO" id="GO:0003950">
    <property type="term" value="F:NAD+ poly-ADP-ribosyltransferase activity"/>
    <property type="evidence" value="ECO:0007669"/>
    <property type="project" value="UniProtKB-EC"/>
</dbReference>
<comment type="caution">
    <text evidence="8">The sequence shown here is derived from an EMBL/GenBank/DDBJ whole genome shotgun (WGS) entry which is preliminary data.</text>
</comment>
<evidence type="ECO:0000256" key="3">
    <source>
        <dbReference type="ARBA" id="ARBA00022679"/>
    </source>
</evidence>
<evidence type="ECO:0000313" key="9">
    <source>
        <dbReference type="Proteomes" id="UP000481153"/>
    </source>
</evidence>